<name>A0A0A8Y8B1_ARUDO</name>
<proteinExistence type="predicted"/>
<protein>
    <submittedName>
        <fullName evidence="1">Uncharacterized protein</fullName>
    </submittedName>
</protein>
<dbReference type="EMBL" id="GBRH01276442">
    <property type="protein sequence ID" value="JAD21453.1"/>
    <property type="molecule type" value="Transcribed_RNA"/>
</dbReference>
<reference evidence="1" key="2">
    <citation type="journal article" date="2015" name="Data Brief">
        <title>Shoot transcriptome of the giant reed, Arundo donax.</title>
        <authorList>
            <person name="Barrero R.A."/>
            <person name="Guerrero F.D."/>
            <person name="Moolhuijzen P."/>
            <person name="Goolsby J.A."/>
            <person name="Tidwell J."/>
            <person name="Bellgard S.E."/>
            <person name="Bellgard M.I."/>
        </authorList>
    </citation>
    <scope>NUCLEOTIDE SEQUENCE</scope>
    <source>
        <tissue evidence="1">Shoot tissue taken approximately 20 cm above the soil surface</tissue>
    </source>
</reference>
<reference evidence="1" key="1">
    <citation type="submission" date="2014-09" db="EMBL/GenBank/DDBJ databases">
        <authorList>
            <person name="Magalhaes I.L.F."/>
            <person name="Oliveira U."/>
            <person name="Santos F.R."/>
            <person name="Vidigal T.H.D.A."/>
            <person name="Brescovit A.D."/>
            <person name="Santos A.J."/>
        </authorList>
    </citation>
    <scope>NUCLEOTIDE SEQUENCE</scope>
    <source>
        <tissue evidence="1">Shoot tissue taken approximately 20 cm above the soil surface</tissue>
    </source>
</reference>
<organism evidence="1">
    <name type="scientific">Arundo donax</name>
    <name type="common">Giant reed</name>
    <name type="synonym">Donax arundinaceus</name>
    <dbReference type="NCBI Taxonomy" id="35708"/>
    <lineage>
        <taxon>Eukaryota</taxon>
        <taxon>Viridiplantae</taxon>
        <taxon>Streptophyta</taxon>
        <taxon>Embryophyta</taxon>
        <taxon>Tracheophyta</taxon>
        <taxon>Spermatophyta</taxon>
        <taxon>Magnoliopsida</taxon>
        <taxon>Liliopsida</taxon>
        <taxon>Poales</taxon>
        <taxon>Poaceae</taxon>
        <taxon>PACMAD clade</taxon>
        <taxon>Arundinoideae</taxon>
        <taxon>Arundineae</taxon>
        <taxon>Arundo</taxon>
    </lineage>
</organism>
<sequence>MKLHLPHAQTPITLQAHFQYLLQLIISMKARHY</sequence>
<evidence type="ECO:0000313" key="1">
    <source>
        <dbReference type="EMBL" id="JAD21453.1"/>
    </source>
</evidence>
<dbReference type="AlphaFoldDB" id="A0A0A8Y8B1"/>
<accession>A0A0A8Y8B1</accession>